<dbReference type="Gene3D" id="3.30.559.30">
    <property type="entry name" value="Nonribosomal peptide synthetase, condensation domain"/>
    <property type="match status" value="1"/>
</dbReference>
<dbReference type="InterPro" id="IPR023213">
    <property type="entry name" value="CAT-like_dom_sf"/>
</dbReference>
<feature type="region of interest" description="Disordered" evidence="4">
    <location>
        <begin position="322"/>
        <end position="402"/>
    </location>
</feature>
<dbReference type="InterPro" id="IPR042099">
    <property type="entry name" value="ANL_N_sf"/>
</dbReference>
<comment type="cofactor">
    <cofactor evidence="1">
        <name>pantetheine 4'-phosphate</name>
        <dbReference type="ChEBI" id="CHEBI:47942"/>
    </cofactor>
</comment>
<dbReference type="Pfam" id="PF13193">
    <property type="entry name" value="AMP-binding_C"/>
    <property type="match status" value="1"/>
</dbReference>
<dbReference type="InterPro" id="IPR025110">
    <property type="entry name" value="AMP-bd_C"/>
</dbReference>
<name>A0ABT4TJB5_9ACTN</name>
<dbReference type="InterPro" id="IPR010060">
    <property type="entry name" value="NRPS_synth"/>
</dbReference>
<sequence>VPGELYLAGAQLARGYAGRPDLSADRFVACPFGDPGERMYRTGDLVRRGPGGIEYLGRTDFQVKIRGLRIELGEIEAALARLPGVAAAAAAVHGGASGAPRIAGYAVPRPGAGPDPEELRAGLRSALPEYMVPSQVMVVDGLPLSPNGKLDRTALPAPEPLGTGAGAGRAPADAAEEALCALFTEVLGLESVGADDGFFALGGDSIQAIALVGRARGRGIALTPADVVTEQTPAGLAAVAGRTVPDGGAGDGGADDTGEVPFTPVMHWMLEQGGPFARFSQSMVLHTPPEADAARIERTLQAVIDAHPVLRARAVVGATADGHAAEGPAGGTVGAPDRAGADGDHEVHGEVHSTDPASPEARPSASDAGAPDGVTDTGAESSTFRTRTPRGGSDPDTGSAEAVGGLPRLVVAAPEDVRASDLLHRRDASGLEGDALAAVAAEEARGAQSRLSPGDGSVLRAVWLDRGPRPGRLVLVVHHLAVDGVSWGVLRRDLAAAWAGAEEKTPVLPAPPATFETWAHRMAAGAGAPERHAELADWQRITAPVDIPEPAPDPKRDTAATVRRTTVRLGAADTGEVLGGLPALYNAGPDDALLTALALAFARWRGDRAGAAPQPPLLIDMERHGRDPEDAGGLDTSGTVGWFTAVHPVRLEPGVDPERVRAGGPEAGQALKAVKEQLRSVPGSGAGYGLLRYLSGDGAALAGGARPQVLFNNLGRIAPAPEAQAWGPAPETGALPPGADPDAPVRYAFEVVASTRGGDGGAELTATFAWPEHLFTEEEVRALAEEWTAQLTGLANHARTPDAGGATPSDMAFEGLDQSEIDAFEAEWDL</sequence>
<dbReference type="SUPFAM" id="SSF52777">
    <property type="entry name" value="CoA-dependent acyltransferases"/>
    <property type="match status" value="3"/>
</dbReference>
<dbReference type="InterPro" id="IPR036736">
    <property type="entry name" value="ACP-like_sf"/>
</dbReference>
<keyword evidence="7" id="KW-1185">Reference proteome</keyword>
<dbReference type="Gene3D" id="3.40.50.12780">
    <property type="entry name" value="N-terminal domain of ligase-like"/>
    <property type="match status" value="1"/>
</dbReference>
<dbReference type="SMART" id="SM00823">
    <property type="entry name" value="PKS_PP"/>
    <property type="match status" value="1"/>
</dbReference>
<dbReference type="EMBL" id="JAQFWP010000014">
    <property type="protein sequence ID" value="MDA2804798.1"/>
    <property type="molecule type" value="Genomic_DNA"/>
</dbReference>
<dbReference type="Pfam" id="PF00668">
    <property type="entry name" value="Condensation"/>
    <property type="match status" value="1"/>
</dbReference>
<feature type="compositionally biased region" description="Basic and acidic residues" evidence="4">
    <location>
        <begin position="339"/>
        <end position="353"/>
    </location>
</feature>
<proteinExistence type="predicted"/>
<organism evidence="6 7">
    <name type="scientific">Nocardiopsis suaedae</name>
    <dbReference type="NCBI Taxonomy" id="3018444"/>
    <lineage>
        <taxon>Bacteria</taxon>
        <taxon>Bacillati</taxon>
        <taxon>Actinomycetota</taxon>
        <taxon>Actinomycetes</taxon>
        <taxon>Streptosporangiales</taxon>
        <taxon>Nocardiopsidaceae</taxon>
        <taxon>Nocardiopsis</taxon>
    </lineage>
</organism>
<dbReference type="Gene3D" id="3.30.300.30">
    <property type="match status" value="1"/>
</dbReference>
<dbReference type="Gene3D" id="1.10.1200.10">
    <property type="entry name" value="ACP-like"/>
    <property type="match status" value="1"/>
</dbReference>
<dbReference type="SUPFAM" id="SSF47336">
    <property type="entry name" value="ACP-like"/>
    <property type="match status" value="1"/>
</dbReference>
<dbReference type="InterPro" id="IPR006162">
    <property type="entry name" value="Ppantetheine_attach_site"/>
</dbReference>
<dbReference type="Gene3D" id="3.30.559.10">
    <property type="entry name" value="Chloramphenicol acetyltransferase-like domain"/>
    <property type="match status" value="1"/>
</dbReference>
<keyword evidence="2" id="KW-0596">Phosphopantetheine</keyword>
<dbReference type="NCBIfam" id="TIGR01720">
    <property type="entry name" value="NRPS-para261"/>
    <property type="match status" value="1"/>
</dbReference>
<dbReference type="InterPro" id="IPR009081">
    <property type="entry name" value="PP-bd_ACP"/>
</dbReference>
<dbReference type="Pfam" id="PF00550">
    <property type="entry name" value="PP-binding"/>
    <property type="match status" value="1"/>
</dbReference>
<evidence type="ECO:0000256" key="3">
    <source>
        <dbReference type="ARBA" id="ARBA00022553"/>
    </source>
</evidence>
<dbReference type="Proteomes" id="UP001165685">
    <property type="component" value="Unassembled WGS sequence"/>
</dbReference>
<keyword evidence="3" id="KW-0597">Phosphoprotein</keyword>
<evidence type="ECO:0000256" key="2">
    <source>
        <dbReference type="ARBA" id="ARBA00022450"/>
    </source>
</evidence>
<dbReference type="InterPro" id="IPR001242">
    <property type="entry name" value="Condensation_dom"/>
</dbReference>
<comment type="caution">
    <text evidence="6">The sequence shown here is derived from an EMBL/GenBank/DDBJ whole genome shotgun (WGS) entry which is preliminary data.</text>
</comment>
<dbReference type="PANTHER" id="PTHR45398">
    <property type="match status" value="1"/>
</dbReference>
<dbReference type="RefSeq" id="WP_270677385.1">
    <property type="nucleotide sequence ID" value="NZ_JAQFWP010000014.1"/>
</dbReference>
<reference evidence="6" key="1">
    <citation type="submission" date="2023-01" db="EMBL/GenBank/DDBJ databases">
        <title>Draft genome sequence of Nocardiopsis sp. LSu2-4 isolated from halophytes.</title>
        <authorList>
            <person name="Duangmal K."/>
            <person name="Chantavorakit T."/>
        </authorList>
    </citation>
    <scope>NUCLEOTIDE SEQUENCE</scope>
    <source>
        <strain evidence="6">LSu2-4</strain>
    </source>
</reference>
<evidence type="ECO:0000256" key="4">
    <source>
        <dbReference type="SAM" id="MobiDB-lite"/>
    </source>
</evidence>
<feature type="domain" description="Carrier" evidence="5">
    <location>
        <begin position="170"/>
        <end position="244"/>
    </location>
</feature>
<feature type="non-terminal residue" evidence="6">
    <location>
        <position position="1"/>
    </location>
</feature>
<dbReference type="SUPFAM" id="SSF56801">
    <property type="entry name" value="Acetyl-CoA synthetase-like"/>
    <property type="match status" value="1"/>
</dbReference>
<dbReference type="PROSITE" id="PS00012">
    <property type="entry name" value="PHOSPHOPANTETHEINE"/>
    <property type="match status" value="1"/>
</dbReference>
<accession>A0ABT4TJB5</accession>
<dbReference type="PROSITE" id="PS50075">
    <property type="entry name" value="CARRIER"/>
    <property type="match status" value="1"/>
</dbReference>
<evidence type="ECO:0000259" key="5">
    <source>
        <dbReference type="PROSITE" id="PS50075"/>
    </source>
</evidence>
<dbReference type="InterPro" id="IPR020806">
    <property type="entry name" value="PKS_PP-bd"/>
</dbReference>
<evidence type="ECO:0000313" key="6">
    <source>
        <dbReference type="EMBL" id="MDA2804798.1"/>
    </source>
</evidence>
<evidence type="ECO:0000313" key="7">
    <source>
        <dbReference type="Proteomes" id="UP001165685"/>
    </source>
</evidence>
<protein>
    <submittedName>
        <fullName evidence="6">Condensation domain-containing protein</fullName>
    </submittedName>
</protein>
<evidence type="ECO:0000256" key="1">
    <source>
        <dbReference type="ARBA" id="ARBA00001957"/>
    </source>
</evidence>
<dbReference type="PANTHER" id="PTHR45398:SF1">
    <property type="entry name" value="ENZYME, PUTATIVE (JCVI)-RELATED"/>
    <property type="match status" value="1"/>
</dbReference>
<dbReference type="InterPro" id="IPR045851">
    <property type="entry name" value="AMP-bd_C_sf"/>
</dbReference>
<gene>
    <name evidence="6" type="ORF">O4U47_09765</name>
</gene>